<name>L7L5S4_9ACTN</name>
<evidence type="ECO:0000259" key="1">
    <source>
        <dbReference type="Pfam" id="PF13338"/>
    </source>
</evidence>
<accession>L7L5S4</accession>
<dbReference type="OrthoDB" id="5517693at2"/>
<dbReference type="STRING" id="1121927.GOHSU_07_00190"/>
<dbReference type="EMBL" id="BANT01000007">
    <property type="protein sequence ID" value="GAC56465.1"/>
    <property type="molecule type" value="Genomic_DNA"/>
</dbReference>
<keyword evidence="3" id="KW-1185">Reference proteome</keyword>
<feature type="domain" description="AbiEi antitoxin N-terminal" evidence="1">
    <location>
        <begin position="14"/>
        <end position="52"/>
    </location>
</feature>
<evidence type="ECO:0000313" key="3">
    <source>
        <dbReference type="Proteomes" id="UP000053405"/>
    </source>
</evidence>
<gene>
    <name evidence="2" type="ORF">GOHSU_07_00190</name>
</gene>
<dbReference type="AlphaFoldDB" id="L7L5S4"/>
<dbReference type="RefSeq" id="WP_005936762.1">
    <property type="nucleotide sequence ID" value="NZ_ATVK01000004.1"/>
</dbReference>
<sequence length="327" mass="35711">MSIPDAELPYPTDRYGLIHRAAALASGFTDRDLRSAVKSGRLERVTKGTYLAPAQPDRRDAAAVAENALAQFRLRSIAVATLPSHAGATVLSHASAAVLHGLPMLKPALTRVHLTNGELGGGRVRQKTLVHTGELPAGDIDDIDGVAVTGLARTAADVAQSSPPDDALAFARALTVFDAALRAGVEKEALEFQLAGRRRRGTRVAKAALQWADKDAESVGESWGRAQMIQAGLPVPSLQSECRVGRRTYRVDGLWADRLVWEFDGHVKYGRYRRPGESAADAVWREKQREDALRGIGLMVVRSVWSDLEQRRLVPKLAHWLDHFDIR</sequence>
<evidence type="ECO:0000313" key="2">
    <source>
        <dbReference type="EMBL" id="GAC56465.1"/>
    </source>
</evidence>
<organism evidence="2 3">
    <name type="scientific">Gordonia hirsuta DSM 44140 = NBRC 16056</name>
    <dbReference type="NCBI Taxonomy" id="1121927"/>
    <lineage>
        <taxon>Bacteria</taxon>
        <taxon>Bacillati</taxon>
        <taxon>Actinomycetota</taxon>
        <taxon>Actinomycetes</taxon>
        <taxon>Mycobacteriales</taxon>
        <taxon>Gordoniaceae</taxon>
        <taxon>Gordonia</taxon>
    </lineage>
</organism>
<dbReference type="Proteomes" id="UP000053405">
    <property type="component" value="Unassembled WGS sequence"/>
</dbReference>
<comment type="caution">
    <text evidence="2">The sequence shown here is derived from an EMBL/GenBank/DDBJ whole genome shotgun (WGS) entry which is preliminary data.</text>
</comment>
<protein>
    <recommendedName>
        <fullName evidence="1">AbiEi antitoxin N-terminal domain-containing protein</fullName>
    </recommendedName>
</protein>
<dbReference type="eggNOG" id="COG5340">
    <property type="taxonomic scope" value="Bacteria"/>
</dbReference>
<reference evidence="2 3" key="1">
    <citation type="submission" date="2012-12" db="EMBL/GenBank/DDBJ databases">
        <title>Whole genome shotgun sequence of Gordonia hirsuta NBRC 16056.</title>
        <authorList>
            <person name="Isaki-Nakamura S."/>
            <person name="Hosoyama A."/>
            <person name="Tsuchikane K."/>
            <person name="Katsumata H."/>
            <person name="Baba S."/>
            <person name="Yamazaki S."/>
            <person name="Fujita N."/>
        </authorList>
    </citation>
    <scope>NUCLEOTIDE SEQUENCE [LARGE SCALE GENOMIC DNA]</scope>
    <source>
        <strain evidence="2 3">NBRC 16056</strain>
    </source>
</reference>
<dbReference type="InterPro" id="IPR025159">
    <property type="entry name" value="AbiEi_N"/>
</dbReference>
<dbReference type="Pfam" id="PF13338">
    <property type="entry name" value="AbiEi_4"/>
    <property type="match status" value="1"/>
</dbReference>
<proteinExistence type="predicted"/>